<reference evidence="2" key="1">
    <citation type="submission" date="2014-11" db="EMBL/GenBank/DDBJ databases">
        <authorList>
            <person name="Amaro Gonzalez C."/>
        </authorList>
    </citation>
    <scope>NUCLEOTIDE SEQUENCE</scope>
</reference>
<keyword evidence="1" id="KW-0472">Membrane</keyword>
<proteinExistence type="predicted"/>
<reference evidence="2" key="2">
    <citation type="journal article" date="2015" name="Fish Shellfish Immunol.">
        <title>Early steps in the European eel (Anguilla anguilla)-Vibrio vulnificus interaction in the gills: Role of the RtxA13 toxin.</title>
        <authorList>
            <person name="Callol A."/>
            <person name="Pajuelo D."/>
            <person name="Ebbesson L."/>
            <person name="Teles M."/>
            <person name="MacKenzie S."/>
            <person name="Amaro C."/>
        </authorList>
    </citation>
    <scope>NUCLEOTIDE SEQUENCE</scope>
</reference>
<organism evidence="2">
    <name type="scientific">Anguilla anguilla</name>
    <name type="common">European freshwater eel</name>
    <name type="synonym">Muraena anguilla</name>
    <dbReference type="NCBI Taxonomy" id="7936"/>
    <lineage>
        <taxon>Eukaryota</taxon>
        <taxon>Metazoa</taxon>
        <taxon>Chordata</taxon>
        <taxon>Craniata</taxon>
        <taxon>Vertebrata</taxon>
        <taxon>Euteleostomi</taxon>
        <taxon>Actinopterygii</taxon>
        <taxon>Neopterygii</taxon>
        <taxon>Teleostei</taxon>
        <taxon>Anguilliformes</taxon>
        <taxon>Anguillidae</taxon>
        <taxon>Anguilla</taxon>
    </lineage>
</organism>
<dbReference type="AlphaFoldDB" id="A0A0E9URJ7"/>
<feature type="transmembrane region" description="Helical" evidence="1">
    <location>
        <begin position="27"/>
        <end position="50"/>
    </location>
</feature>
<keyword evidence="1" id="KW-1133">Transmembrane helix</keyword>
<dbReference type="EMBL" id="GBXM01040767">
    <property type="protein sequence ID" value="JAH67810.1"/>
    <property type="molecule type" value="Transcribed_RNA"/>
</dbReference>
<name>A0A0E9URJ7_ANGAN</name>
<accession>A0A0E9URJ7</accession>
<keyword evidence="1" id="KW-0812">Transmembrane</keyword>
<evidence type="ECO:0000256" key="1">
    <source>
        <dbReference type="SAM" id="Phobius"/>
    </source>
</evidence>
<evidence type="ECO:0000313" key="2">
    <source>
        <dbReference type="EMBL" id="JAH67810.1"/>
    </source>
</evidence>
<sequence length="61" mass="6930">MLGSIALGCILCRFGGARWPVLFVVSWLGVILISILFGGLAFLYVENVFFMRFYLTKPRKE</sequence>
<protein>
    <submittedName>
        <fullName evidence="2">Uncharacterized protein</fullName>
    </submittedName>
</protein>